<evidence type="ECO:0000313" key="1">
    <source>
        <dbReference type="EMBL" id="CAB4980881.1"/>
    </source>
</evidence>
<sequence>MCTLTGNGLKDPQWALEGASDPVVIPVDVASAARALGLEA</sequence>
<proteinExistence type="predicted"/>
<organism evidence="1">
    <name type="scientific">freshwater metagenome</name>
    <dbReference type="NCBI Taxonomy" id="449393"/>
    <lineage>
        <taxon>unclassified sequences</taxon>
        <taxon>metagenomes</taxon>
        <taxon>ecological metagenomes</taxon>
    </lineage>
</organism>
<name>A0A6J7MIT1_9ZZZZ</name>
<gene>
    <name evidence="1" type="ORF">UFOPK3957_00471</name>
</gene>
<protein>
    <submittedName>
        <fullName evidence="1">Unannotated protein</fullName>
    </submittedName>
</protein>
<dbReference type="AlphaFoldDB" id="A0A6J7MIT1"/>
<accession>A0A6J7MIT1</accession>
<reference evidence="1" key="1">
    <citation type="submission" date="2020-05" db="EMBL/GenBank/DDBJ databases">
        <authorList>
            <person name="Chiriac C."/>
            <person name="Salcher M."/>
            <person name="Ghai R."/>
            <person name="Kavagutti S V."/>
        </authorList>
    </citation>
    <scope>NUCLEOTIDE SEQUENCE</scope>
</reference>
<dbReference type="EMBL" id="CAFBOM010000057">
    <property type="protein sequence ID" value="CAB4980881.1"/>
    <property type="molecule type" value="Genomic_DNA"/>
</dbReference>